<feature type="transmembrane region" description="Helical" evidence="5">
    <location>
        <begin position="161"/>
        <end position="182"/>
    </location>
</feature>
<keyword evidence="3 5" id="KW-1133">Transmembrane helix</keyword>
<dbReference type="PANTHER" id="PTHR23508">
    <property type="entry name" value="CARBOXYLIC ACID TRANSPORTER PROTEIN HOMOLOG"/>
    <property type="match status" value="1"/>
</dbReference>
<evidence type="ECO:0000313" key="8">
    <source>
        <dbReference type="Proteomes" id="UP001447516"/>
    </source>
</evidence>
<dbReference type="Gene3D" id="1.20.1250.20">
    <property type="entry name" value="MFS general substrate transporter like domains"/>
    <property type="match status" value="1"/>
</dbReference>
<dbReference type="SUPFAM" id="SSF103473">
    <property type="entry name" value="MFS general substrate transporter"/>
    <property type="match status" value="1"/>
</dbReference>
<protein>
    <submittedName>
        <fullName evidence="7">MFS transporter</fullName>
    </submittedName>
</protein>
<feature type="transmembrane region" description="Helical" evidence="5">
    <location>
        <begin position="132"/>
        <end position="155"/>
    </location>
</feature>
<feature type="transmembrane region" description="Helical" evidence="5">
    <location>
        <begin position="75"/>
        <end position="94"/>
    </location>
</feature>
<dbReference type="InterPro" id="IPR011701">
    <property type="entry name" value="MFS"/>
</dbReference>
<evidence type="ECO:0000256" key="1">
    <source>
        <dbReference type="ARBA" id="ARBA00004651"/>
    </source>
</evidence>
<dbReference type="PANTHER" id="PTHR23508:SF10">
    <property type="entry name" value="CARBOXYLIC ACID TRANSPORTER PROTEIN HOMOLOG"/>
    <property type="match status" value="1"/>
</dbReference>
<dbReference type="RefSeq" id="WP_346225250.1">
    <property type="nucleotide sequence ID" value="NZ_JBDJAW010000005.1"/>
</dbReference>
<feature type="transmembrane region" description="Helical" evidence="5">
    <location>
        <begin position="364"/>
        <end position="387"/>
    </location>
</feature>
<gene>
    <name evidence="7" type="ORF">AAH991_08780</name>
</gene>
<evidence type="ECO:0000313" key="7">
    <source>
        <dbReference type="EMBL" id="MEN3535188.1"/>
    </source>
</evidence>
<feature type="transmembrane region" description="Helical" evidence="5">
    <location>
        <begin position="271"/>
        <end position="292"/>
    </location>
</feature>
<dbReference type="Pfam" id="PF07690">
    <property type="entry name" value="MFS_1"/>
    <property type="match status" value="1"/>
</dbReference>
<sequence length="433" mass="45940">MTKRAVVYVSVIAFLAWVASVYDYTLFGTLLPKIGEHFGWSTSQSTMVNTFATVGVFIVSLVVGPVLDKMGRKKALVLLMTGGALASGLTGLAVGAASVVVIRAFTGLSLSEEVVNAVYLNEMFKKVKNRGFVFSLVQAGWPVGALLSAGITAVLLPLAGWRWSFFFALAFSIPIILLALKLPESPTFLAMKEVKRRQEQGDHAGARELAEEHDVTELVDGRTSGALKDVLAPGLRRHTISLALAWLTNWMGIQVFSVLGTTVLVEAKGVSFESALIVLVLSNIAGFAGYLFHGWIGDRIGRKLTITLGWLIGGSVSLLMLLLPTGQGLTIALYALTLFFLNGPYAAMLFYMGESFPAHVRGTGANVAHVMAPLGGIAGSALLSVLLATGLSMTVAAITAGSVFMLISGFLMLGTNTTNRFGDHAAQKKEVLA</sequence>
<accession>A0ABV0AKW2</accession>
<evidence type="ECO:0000256" key="3">
    <source>
        <dbReference type="ARBA" id="ARBA00022989"/>
    </source>
</evidence>
<name>A0ABV0AKW2_9ACTN</name>
<feature type="transmembrane region" description="Helical" evidence="5">
    <location>
        <begin position="100"/>
        <end position="120"/>
    </location>
</feature>
<keyword evidence="8" id="KW-1185">Reference proteome</keyword>
<dbReference type="EMBL" id="JBDJAW010000005">
    <property type="protein sequence ID" value="MEN3535188.1"/>
    <property type="molecule type" value="Genomic_DNA"/>
</dbReference>
<dbReference type="PROSITE" id="PS50850">
    <property type="entry name" value="MFS"/>
    <property type="match status" value="1"/>
</dbReference>
<evidence type="ECO:0000256" key="5">
    <source>
        <dbReference type="SAM" id="Phobius"/>
    </source>
</evidence>
<dbReference type="Proteomes" id="UP001447516">
    <property type="component" value="Unassembled WGS sequence"/>
</dbReference>
<evidence type="ECO:0000256" key="4">
    <source>
        <dbReference type="ARBA" id="ARBA00023136"/>
    </source>
</evidence>
<organism evidence="7 8">
    <name type="scientific">Microbispora maris</name>
    <dbReference type="NCBI Taxonomy" id="3144104"/>
    <lineage>
        <taxon>Bacteria</taxon>
        <taxon>Bacillati</taxon>
        <taxon>Actinomycetota</taxon>
        <taxon>Actinomycetes</taxon>
        <taxon>Streptosporangiales</taxon>
        <taxon>Streptosporangiaceae</taxon>
        <taxon>Microbispora</taxon>
    </lineage>
</organism>
<feature type="transmembrane region" description="Helical" evidence="5">
    <location>
        <begin position="7"/>
        <end position="27"/>
    </location>
</feature>
<feature type="transmembrane region" description="Helical" evidence="5">
    <location>
        <begin position="331"/>
        <end position="352"/>
    </location>
</feature>
<dbReference type="InterPro" id="IPR020846">
    <property type="entry name" value="MFS_dom"/>
</dbReference>
<keyword evidence="4 5" id="KW-0472">Membrane</keyword>
<dbReference type="InterPro" id="IPR036259">
    <property type="entry name" value="MFS_trans_sf"/>
</dbReference>
<feature type="domain" description="Major facilitator superfamily (MFS) profile" evidence="6">
    <location>
        <begin position="9"/>
        <end position="426"/>
    </location>
</feature>
<feature type="transmembrane region" description="Helical" evidence="5">
    <location>
        <begin position="243"/>
        <end position="265"/>
    </location>
</feature>
<feature type="transmembrane region" description="Helical" evidence="5">
    <location>
        <begin position="304"/>
        <end position="325"/>
    </location>
</feature>
<comment type="subcellular location">
    <subcellularLocation>
        <location evidence="1">Cell membrane</location>
        <topology evidence="1">Multi-pass membrane protein</topology>
    </subcellularLocation>
</comment>
<evidence type="ECO:0000256" key="2">
    <source>
        <dbReference type="ARBA" id="ARBA00022692"/>
    </source>
</evidence>
<evidence type="ECO:0000259" key="6">
    <source>
        <dbReference type="PROSITE" id="PS50850"/>
    </source>
</evidence>
<proteinExistence type="predicted"/>
<comment type="caution">
    <text evidence="7">The sequence shown here is derived from an EMBL/GenBank/DDBJ whole genome shotgun (WGS) entry which is preliminary data.</text>
</comment>
<keyword evidence="2 5" id="KW-0812">Transmembrane</keyword>
<feature type="transmembrane region" description="Helical" evidence="5">
    <location>
        <begin position="47"/>
        <end position="68"/>
    </location>
</feature>
<feature type="transmembrane region" description="Helical" evidence="5">
    <location>
        <begin position="393"/>
        <end position="413"/>
    </location>
</feature>
<reference evidence="7 8" key="1">
    <citation type="submission" date="2024-05" db="EMBL/GenBank/DDBJ databases">
        <title>Microbispora sp.ZYX-F-249.</title>
        <authorList>
            <person name="Xie H."/>
        </authorList>
    </citation>
    <scope>NUCLEOTIDE SEQUENCE [LARGE SCALE GENOMIC DNA]</scope>
    <source>
        <strain evidence="7 8">ZYX-F-249</strain>
    </source>
</reference>